<dbReference type="GO" id="GO:0006310">
    <property type="term" value="P:DNA recombination"/>
    <property type="evidence" value="ECO:0007669"/>
    <property type="project" value="UniProtKB-UniRule"/>
</dbReference>
<dbReference type="AlphaFoldDB" id="A0A246RHA1"/>
<dbReference type="FunFam" id="2.40.50.140:FF:000163">
    <property type="entry name" value="Probable DNA ligase"/>
    <property type="match status" value="1"/>
</dbReference>
<evidence type="ECO:0000256" key="1">
    <source>
        <dbReference type="ARBA" id="ARBA00022598"/>
    </source>
</evidence>
<keyword evidence="2 14" id="KW-0132">Cell division</keyword>
<feature type="binding site" evidence="14">
    <location>
        <position position="386"/>
    </location>
    <ligand>
        <name>ATP</name>
        <dbReference type="ChEBI" id="CHEBI:30616"/>
    </ligand>
</feature>
<dbReference type="InterPro" id="IPR016059">
    <property type="entry name" value="DNA_ligase_ATP-dep_CS"/>
</dbReference>
<dbReference type="PANTHER" id="PTHR45674:SF13">
    <property type="entry name" value="DNA LIGASE-RELATED"/>
    <property type="match status" value="1"/>
</dbReference>
<dbReference type="InterPro" id="IPR012340">
    <property type="entry name" value="NA-bd_OB-fold"/>
</dbReference>
<evidence type="ECO:0000256" key="16">
    <source>
        <dbReference type="RuleBase" id="RU004196"/>
    </source>
</evidence>
<dbReference type="NCBIfam" id="TIGR00574">
    <property type="entry name" value="dnl1"/>
    <property type="match status" value="1"/>
</dbReference>
<feature type="binding site" evidence="14">
    <location>
        <position position="209"/>
    </location>
    <ligand>
        <name>ATP</name>
        <dbReference type="ChEBI" id="CHEBI:30616"/>
    </ligand>
</feature>
<feature type="binding site" evidence="14">
    <location>
        <position position="314"/>
    </location>
    <ligand>
        <name>ATP</name>
        <dbReference type="ChEBI" id="CHEBI:30616"/>
    </ligand>
</feature>
<sequence>MRFLDLAATSAAVAATTGRRAKVELLADALRALDLSEVSVGSGYLAGELRQRQTGVGWASLRDLPPPAAEPTLTVTAVDAAIDEIAAVHGPGSQARRRHLLAALLGAATADEQRLLVDLFRGELRQGAQAGLLADAVAKAAEVPVTAVRRALLLAGDLRAVALAARTGGAAALAGFGLRVGRPLAPMLAQSAPSVDAALQATGVPAVVDVKLDGIRIQVHRSGDDVAVFTRSLDEITARLPGVVAAVRALPVRDVVLDGEAIGLDTAGRPLPFPQTSSRAARRATTAATGVTSASGAADVAPLAEATALTPYFFDLLHLDGDDLIDLPGRQRWARLADVVDGSLLVGRAEVEDPEQAGAVFAAAIDAGQEGVVVKSPDAPYDAGRRGTAWVKVKPRHTLDLVVLAVEWGSGRREGWLSNLHLGARDPRTGEFVMLGKTFKGLTDDLLRWQTERFLGLAVERGDWVVRVRPEQVVEIAFDGVLASTRYPGGVALRFARVLRYRDDKSAAEADTIDTVRALHAGRPTD</sequence>
<dbReference type="GO" id="GO:0003677">
    <property type="term" value="F:DNA binding"/>
    <property type="evidence" value="ECO:0007669"/>
    <property type="project" value="InterPro"/>
</dbReference>
<evidence type="ECO:0000259" key="17">
    <source>
        <dbReference type="PROSITE" id="PS50160"/>
    </source>
</evidence>
<dbReference type="InterPro" id="IPR050191">
    <property type="entry name" value="ATP-dep_DNA_ligase"/>
</dbReference>
<dbReference type="Pfam" id="PF04675">
    <property type="entry name" value="DNA_ligase_A_N"/>
    <property type="match status" value="1"/>
</dbReference>
<evidence type="ECO:0000256" key="14">
    <source>
        <dbReference type="HAMAP-Rule" id="MF_00407"/>
    </source>
</evidence>
<dbReference type="GO" id="GO:0051301">
    <property type="term" value="P:cell division"/>
    <property type="evidence" value="ECO:0007669"/>
    <property type="project" value="UniProtKB-KW"/>
</dbReference>
<keyword evidence="6 14" id="KW-0227">DNA damage</keyword>
<dbReference type="GO" id="GO:0006260">
    <property type="term" value="P:DNA replication"/>
    <property type="evidence" value="ECO:0007669"/>
    <property type="project" value="UniProtKB-UniRule"/>
</dbReference>
<dbReference type="CDD" id="cd07972">
    <property type="entry name" value="OBF_DNA_ligase_Arch_LigB"/>
    <property type="match status" value="1"/>
</dbReference>
<evidence type="ECO:0000256" key="12">
    <source>
        <dbReference type="ARBA" id="ARBA00034003"/>
    </source>
</evidence>
<dbReference type="SUPFAM" id="SSF56091">
    <property type="entry name" value="DNA ligase/mRNA capping enzyme, catalytic domain"/>
    <property type="match status" value="1"/>
</dbReference>
<dbReference type="GO" id="GO:0006281">
    <property type="term" value="P:DNA repair"/>
    <property type="evidence" value="ECO:0007669"/>
    <property type="project" value="UniProtKB-UniRule"/>
</dbReference>
<comment type="function">
    <text evidence="13 14">DNA ligase that seals nicks in double-stranded DNA during DNA replication, DNA recombination and DNA repair.</text>
</comment>
<evidence type="ECO:0000256" key="3">
    <source>
        <dbReference type="ARBA" id="ARBA00022705"/>
    </source>
</evidence>
<keyword evidence="4 14" id="KW-0479">Metal-binding</keyword>
<feature type="binding site" evidence="14">
    <location>
        <position position="392"/>
    </location>
    <ligand>
        <name>ATP</name>
        <dbReference type="ChEBI" id="CHEBI:30616"/>
    </ligand>
</feature>
<gene>
    <name evidence="14" type="primary">lig</name>
    <name evidence="18" type="ORF">B5D80_26035</name>
</gene>
<proteinExistence type="inferred from homology"/>
<evidence type="ECO:0000256" key="4">
    <source>
        <dbReference type="ARBA" id="ARBA00022723"/>
    </source>
</evidence>
<evidence type="ECO:0000256" key="9">
    <source>
        <dbReference type="ARBA" id="ARBA00023172"/>
    </source>
</evidence>
<dbReference type="GO" id="GO:0005524">
    <property type="term" value="F:ATP binding"/>
    <property type="evidence" value="ECO:0007669"/>
    <property type="project" value="UniProtKB-UniRule"/>
</dbReference>
<dbReference type="InterPro" id="IPR012308">
    <property type="entry name" value="DNA_ligase_ATP-dep_N"/>
</dbReference>
<evidence type="ECO:0000256" key="11">
    <source>
        <dbReference type="ARBA" id="ARBA00023306"/>
    </source>
</evidence>
<keyword evidence="3 14" id="KW-0235">DNA replication</keyword>
<dbReference type="Gene3D" id="2.40.50.140">
    <property type="entry name" value="Nucleic acid-binding proteins"/>
    <property type="match status" value="1"/>
</dbReference>
<comment type="cofactor">
    <cofactor evidence="14">
        <name>Mg(2+)</name>
        <dbReference type="ChEBI" id="CHEBI:18420"/>
    </cofactor>
</comment>
<protein>
    <recommendedName>
        <fullName evidence="14">Probable DNA ligase</fullName>
        <ecNumber evidence="14">6.5.1.1</ecNumber>
    </recommendedName>
    <alternativeName>
        <fullName evidence="14">Polydeoxyribonucleotide synthase [ATP]</fullName>
    </alternativeName>
</protein>
<dbReference type="InterPro" id="IPR000977">
    <property type="entry name" value="DNA_ligase_ATP-dep"/>
</dbReference>
<dbReference type="NCBIfam" id="NF002868">
    <property type="entry name" value="PRK03180.1"/>
    <property type="match status" value="1"/>
</dbReference>
<evidence type="ECO:0000256" key="8">
    <source>
        <dbReference type="ARBA" id="ARBA00022842"/>
    </source>
</evidence>
<feature type="active site" description="N6-AMP-lysine intermediate" evidence="14">
    <location>
        <position position="211"/>
    </location>
</feature>
<dbReference type="PANTHER" id="PTHR45674">
    <property type="entry name" value="DNA LIGASE 1/3 FAMILY MEMBER"/>
    <property type="match status" value="1"/>
</dbReference>
<dbReference type="Gene3D" id="3.30.470.30">
    <property type="entry name" value="DNA ligase/mRNA capping enzyme"/>
    <property type="match status" value="1"/>
</dbReference>
<dbReference type="Pfam" id="PF04679">
    <property type="entry name" value="DNA_ligase_A_C"/>
    <property type="match status" value="1"/>
</dbReference>
<evidence type="ECO:0000256" key="6">
    <source>
        <dbReference type="ARBA" id="ARBA00022763"/>
    </source>
</evidence>
<feature type="binding site" evidence="14">
    <location>
        <position position="231"/>
    </location>
    <ligand>
        <name>ATP</name>
        <dbReference type="ChEBI" id="CHEBI:30616"/>
    </ligand>
</feature>
<dbReference type="GO" id="GO:0003910">
    <property type="term" value="F:DNA ligase (ATP) activity"/>
    <property type="evidence" value="ECO:0007669"/>
    <property type="project" value="UniProtKB-UniRule"/>
</dbReference>
<dbReference type="PROSITE" id="PS00697">
    <property type="entry name" value="DNA_LIGASE_A1"/>
    <property type="match status" value="1"/>
</dbReference>
<dbReference type="HAMAP" id="MF_00407">
    <property type="entry name" value="DNA_ligase"/>
    <property type="match status" value="1"/>
</dbReference>
<keyword evidence="5 14" id="KW-0547">Nucleotide-binding</keyword>
<dbReference type="InterPro" id="IPR036599">
    <property type="entry name" value="DNA_ligase_N_sf"/>
</dbReference>
<organism evidence="18 19">
    <name type="scientific">Micromonospora wenchangensis</name>
    <dbReference type="NCBI Taxonomy" id="1185415"/>
    <lineage>
        <taxon>Bacteria</taxon>
        <taxon>Bacillati</taxon>
        <taxon>Actinomycetota</taxon>
        <taxon>Actinomycetes</taxon>
        <taxon>Micromonosporales</taxon>
        <taxon>Micromonosporaceae</taxon>
        <taxon>Micromonospora</taxon>
    </lineage>
</organism>
<keyword evidence="8 14" id="KW-0460">Magnesium</keyword>
<comment type="catalytic activity">
    <reaction evidence="12 14 15">
        <text>ATP + (deoxyribonucleotide)n-3'-hydroxyl + 5'-phospho-(deoxyribonucleotide)m = (deoxyribonucleotide)n+m + AMP + diphosphate.</text>
        <dbReference type="EC" id="6.5.1.1"/>
    </reaction>
</comment>
<evidence type="ECO:0000256" key="2">
    <source>
        <dbReference type="ARBA" id="ARBA00022618"/>
    </source>
</evidence>
<dbReference type="PROSITE" id="PS50160">
    <property type="entry name" value="DNA_LIGASE_A3"/>
    <property type="match status" value="1"/>
</dbReference>
<keyword evidence="19" id="KW-1185">Reference proteome</keyword>
<evidence type="ECO:0000313" key="19">
    <source>
        <dbReference type="Proteomes" id="UP000197174"/>
    </source>
</evidence>
<feature type="binding site" evidence="14">
    <location>
        <position position="260"/>
    </location>
    <ligand>
        <name>ATP</name>
        <dbReference type="ChEBI" id="CHEBI:30616"/>
    </ligand>
</feature>
<comment type="caution">
    <text evidence="18">The sequence shown here is derived from an EMBL/GenBank/DDBJ whole genome shotgun (WGS) entry which is preliminary data.</text>
</comment>
<dbReference type="EMBL" id="MZMV01000058">
    <property type="protein sequence ID" value="OWV01574.1"/>
    <property type="molecule type" value="Genomic_DNA"/>
</dbReference>
<evidence type="ECO:0000256" key="13">
    <source>
        <dbReference type="ARBA" id="ARBA00054532"/>
    </source>
</evidence>
<accession>A0A246RHA1</accession>
<feature type="domain" description="ATP-dependent DNA ligase family profile" evidence="17">
    <location>
        <begin position="312"/>
        <end position="426"/>
    </location>
</feature>
<evidence type="ECO:0000256" key="7">
    <source>
        <dbReference type="ARBA" id="ARBA00022840"/>
    </source>
</evidence>
<evidence type="ECO:0000256" key="10">
    <source>
        <dbReference type="ARBA" id="ARBA00023204"/>
    </source>
</evidence>
<keyword evidence="9 14" id="KW-0233">DNA recombination</keyword>
<evidence type="ECO:0000313" key="18">
    <source>
        <dbReference type="EMBL" id="OWV01574.1"/>
    </source>
</evidence>
<feature type="binding site" evidence="14">
    <location>
        <position position="216"/>
    </location>
    <ligand>
        <name>ATP</name>
        <dbReference type="ChEBI" id="CHEBI:30616"/>
    </ligand>
</feature>
<reference evidence="18 19" key="1">
    <citation type="submission" date="2017-03" db="EMBL/GenBank/DDBJ databases">
        <title>Whole genome sequence of Micromonospora wenchangensis, isolated from mangrove soil.</title>
        <authorList>
            <person name="Yang H."/>
        </authorList>
    </citation>
    <scope>NUCLEOTIDE SEQUENCE [LARGE SCALE GENOMIC DNA]</scope>
    <source>
        <strain evidence="18 19">CCTCC AA 2012002</strain>
    </source>
</reference>
<dbReference type="Pfam" id="PF01068">
    <property type="entry name" value="DNA_ligase_A_M"/>
    <property type="match status" value="1"/>
</dbReference>
<dbReference type="InterPro" id="IPR012310">
    <property type="entry name" value="DNA_ligase_ATP-dep_cent"/>
</dbReference>
<keyword evidence="1 14" id="KW-0436">Ligase</keyword>
<dbReference type="InterPro" id="IPR022865">
    <property type="entry name" value="DNA_ligae_ATP-dep_bac/arc"/>
</dbReference>
<dbReference type="OrthoDB" id="3733803at2"/>
<dbReference type="Gene3D" id="1.10.3260.10">
    <property type="entry name" value="DNA ligase, ATP-dependent, N-terminal domain"/>
    <property type="match status" value="1"/>
</dbReference>
<dbReference type="GO" id="GO:0071897">
    <property type="term" value="P:DNA biosynthetic process"/>
    <property type="evidence" value="ECO:0007669"/>
    <property type="project" value="InterPro"/>
</dbReference>
<comment type="similarity">
    <text evidence="14 16">Belongs to the ATP-dependent DNA ligase family.</text>
</comment>
<dbReference type="Proteomes" id="UP000197174">
    <property type="component" value="Unassembled WGS sequence"/>
</dbReference>
<dbReference type="SUPFAM" id="SSF117018">
    <property type="entry name" value="ATP-dependent DNA ligase DNA-binding domain"/>
    <property type="match status" value="1"/>
</dbReference>
<keyword evidence="7 14" id="KW-0067">ATP-binding</keyword>
<keyword evidence="10 14" id="KW-0234">DNA repair</keyword>
<dbReference type="SUPFAM" id="SSF50249">
    <property type="entry name" value="Nucleic acid-binding proteins"/>
    <property type="match status" value="1"/>
</dbReference>
<evidence type="ECO:0000256" key="5">
    <source>
        <dbReference type="ARBA" id="ARBA00022741"/>
    </source>
</evidence>
<evidence type="ECO:0000256" key="15">
    <source>
        <dbReference type="RuleBase" id="RU000617"/>
    </source>
</evidence>
<dbReference type="GO" id="GO:0046872">
    <property type="term" value="F:metal ion binding"/>
    <property type="evidence" value="ECO:0007669"/>
    <property type="project" value="UniProtKB-KW"/>
</dbReference>
<name>A0A246RHA1_9ACTN</name>
<keyword evidence="11 14" id="KW-0131">Cell cycle</keyword>
<dbReference type="InterPro" id="IPR012309">
    <property type="entry name" value="DNA_ligase_ATP-dep_C"/>
</dbReference>
<dbReference type="EC" id="6.5.1.1" evidence="14"/>